<reference evidence="2 3" key="1">
    <citation type="journal article" date="2014" name="Science">
        <title>Plant genetics. Early allopolyploid evolution in the post-Neolithic Brassica napus oilseed genome.</title>
        <authorList>
            <person name="Chalhoub B."/>
            <person name="Denoeud F."/>
            <person name="Liu S."/>
            <person name="Parkin I.A."/>
            <person name="Tang H."/>
            <person name="Wang X."/>
            <person name="Chiquet J."/>
            <person name="Belcram H."/>
            <person name="Tong C."/>
            <person name="Samans B."/>
            <person name="Correa M."/>
            <person name="Da Silva C."/>
            <person name="Just J."/>
            <person name="Falentin C."/>
            <person name="Koh C.S."/>
            <person name="Le Clainche I."/>
            <person name="Bernard M."/>
            <person name="Bento P."/>
            <person name="Noel B."/>
            <person name="Labadie K."/>
            <person name="Alberti A."/>
            <person name="Charles M."/>
            <person name="Arnaud D."/>
            <person name="Guo H."/>
            <person name="Daviaud C."/>
            <person name="Alamery S."/>
            <person name="Jabbari K."/>
            <person name="Zhao M."/>
            <person name="Edger P.P."/>
            <person name="Chelaifa H."/>
            <person name="Tack D."/>
            <person name="Lassalle G."/>
            <person name="Mestiri I."/>
            <person name="Schnel N."/>
            <person name="Le Paslier M.C."/>
            <person name="Fan G."/>
            <person name="Renault V."/>
            <person name="Bayer P.E."/>
            <person name="Golicz A.A."/>
            <person name="Manoli S."/>
            <person name="Lee T.H."/>
            <person name="Thi V.H."/>
            <person name="Chalabi S."/>
            <person name="Hu Q."/>
            <person name="Fan C."/>
            <person name="Tollenaere R."/>
            <person name="Lu Y."/>
            <person name="Battail C."/>
            <person name="Shen J."/>
            <person name="Sidebottom C.H."/>
            <person name="Wang X."/>
            <person name="Canaguier A."/>
            <person name="Chauveau A."/>
            <person name="Berard A."/>
            <person name="Deniot G."/>
            <person name="Guan M."/>
            <person name="Liu Z."/>
            <person name="Sun F."/>
            <person name="Lim Y.P."/>
            <person name="Lyons E."/>
            <person name="Town C.D."/>
            <person name="Bancroft I."/>
            <person name="Wang X."/>
            <person name="Meng J."/>
            <person name="Ma J."/>
            <person name="Pires J.C."/>
            <person name="King G.J."/>
            <person name="Brunel D."/>
            <person name="Delourme R."/>
            <person name="Renard M."/>
            <person name="Aury J.M."/>
            <person name="Adams K.L."/>
            <person name="Batley J."/>
            <person name="Snowdon R.J."/>
            <person name="Tost J."/>
            <person name="Edwards D."/>
            <person name="Zhou Y."/>
            <person name="Hua W."/>
            <person name="Sharpe A.G."/>
            <person name="Paterson A.H."/>
            <person name="Guan C."/>
            <person name="Wincker P."/>
        </authorList>
    </citation>
    <scope>NUCLEOTIDE SEQUENCE [LARGE SCALE GENOMIC DNA]</scope>
    <source>
        <strain evidence="3">cv. Darmor-bzh</strain>
    </source>
</reference>
<dbReference type="Proteomes" id="UP001295469">
    <property type="component" value="Chromosome A03"/>
</dbReference>
<dbReference type="Proteomes" id="UP000028999">
    <property type="component" value="Unassembled WGS sequence"/>
</dbReference>
<name>A0A078F8Y1_BRANA</name>
<sequence>MVVHVNLQYGNGIAHKYVFDTLFIGSWLVQYFQILFS</sequence>
<keyword evidence="3" id="KW-1185">Reference proteome</keyword>
<organism evidence="2 3">
    <name type="scientific">Brassica napus</name>
    <name type="common">Rape</name>
    <dbReference type="NCBI Taxonomy" id="3708"/>
    <lineage>
        <taxon>Eukaryota</taxon>
        <taxon>Viridiplantae</taxon>
        <taxon>Streptophyta</taxon>
        <taxon>Embryophyta</taxon>
        <taxon>Tracheophyta</taxon>
        <taxon>Spermatophyta</taxon>
        <taxon>Magnoliopsida</taxon>
        <taxon>eudicotyledons</taxon>
        <taxon>Gunneridae</taxon>
        <taxon>Pentapetalae</taxon>
        <taxon>rosids</taxon>
        <taxon>malvids</taxon>
        <taxon>Brassicales</taxon>
        <taxon>Brassicaceae</taxon>
        <taxon>Brassiceae</taxon>
        <taxon>Brassica</taxon>
    </lineage>
</organism>
<dbReference type="EMBL" id="HG994357">
    <property type="protein sequence ID" value="CAF2130897.1"/>
    <property type="molecule type" value="Genomic_DNA"/>
</dbReference>
<evidence type="ECO:0000313" key="1">
    <source>
        <dbReference type="EMBL" id="CAF2130897.1"/>
    </source>
</evidence>
<accession>A0A078F8Y1</accession>
<dbReference type="EMBL" id="LK032008">
    <property type="protein sequence ID" value="CDY10935.1"/>
    <property type="molecule type" value="Genomic_DNA"/>
</dbReference>
<dbReference type="AlphaFoldDB" id="A0A078F8Y1"/>
<evidence type="ECO:0000313" key="2">
    <source>
        <dbReference type="EMBL" id="CDY10935.1"/>
    </source>
</evidence>
<protein>
    <submittedName>
        <fullName evidence="1">(rape) hypothetical protein</fullName>
    </submittedName>
    <submittedName>
        <fullName evidence="2">BnaA03g45940D protein</fullName>
    </submittedName>
</protein>
<evidence type="ECO:0000313" key="3">
    <source>
        <dbReference type="Proteomes" id="UP000028999"/>
    </source>
</evidence>
<dbReference type="Gramene" id="CDY10935">
    <property type="protein sequence ID" value="CDY10935"/>
    <property type="gene ID" value="GSBRNA2T00048855001"/>
</dbReference>
<reference evidence="2" key="2">
    <citation type="submission" date="2014-06" db="EMBL/GenBank/DDBJ databases">
        <authorList>
            <person name="Genoscope - CEA"/>
        </authorList>
    </citation>
    <scope>NUCLEOTIDE SEQUENCE</scope>
</reference>
<dbReference type="PaxDb" id="3708-A0A078F8Y1"/>
<proteinExistence type="predicted"/>
<gene>
    <name evidence="2" type="primary">BnaA03g45940D</name>
    <name evidence="1" type="ORF">DARMORV10_A03P54260.1</name>
    <name evidence="2" type="ORF">GSBRNA2T00048855001</name>
</gene>
<reference evidence="1" key="3">
    <citation type="submission" date="2021-01" db="EMBL/GenBank/DDBJ databases">
        <authorList>
            <consortium name="Genoscope - CEA"/>
            <person name="William W."/>
        </authorList>
    </citation>
    <scope>NUCLEOTIDE SEQUENCE</scope>
</reference>